<dbReference type="InterPro" id="IPR005184">
    <property type="entry name" value="DUF306_Meta_HslJ"/>
</dbReference>
<dbReference type="InterPro" id="IPR053147">
    <property type="entry name" value="Hsp_HslJ-like"/>
</dbReference>
<name>A0ABU8S3R6_9SPHN</name>
<accession>A0ABU8S3R6</accession>
<gene>
    <name evidence="2" type="ORF">WG900_01075</name>
</gene>
<dbReference type="InterPro" id="IPR038670">
    <property type="entry name" value="HslJ-like_sf"/>
</dbReference>
<evidence type="ECO:0000313" key="2">
    <source>
        <dbReference type="EMBL" id="MEJ6008504.1"/>
    </source>
</evidence>
<dbReference type="Gene3D" id="2.40.128.270">
    <property type="match status" value="1"/>
</dbReference>
<feature type="domain" description="DUF306" evidence="1">
    <location>
        <begin position="26"/>
        <end position="126"/>
    </location>
</feature>
<dbReference type="Proteomes" id="UP001379235">
    <property type="component" value="Unassembled WGS sequence"/>
</dbReference>
<comment type="caution">
    <text evidence="2">The sequence shown here is derived from an EMBL/GenBank/DDBJ whole genome shotgun (WGS) entry which is preliminary data.</text>
</comment>
<dbReference type="Pfam" id="PF03724">
    <property type="entry name" value="META"/>
    <property type="match status" value="1"/>
</dbReference>
<dbReference type="PANTHER" id="PTHR35535:SF2">
    <property type="entry name" value="DUF306 DOMAIN-CONTAINING PROTEIN"/>
    <property type="match status" value="1"/>
</dbReference>
<dbReference type="RefSeq" id="WP_339964065.1">
    <property type="nucleotide sequence ID" value="NZ_JBBHJY010000001.1"/>
</dbReference>
<dbReference type="EMBL" id="JBBHJY010000001">
    <property type="protein sequence ID" value="MEJ6008504.1"/>
    <property type="molecule type" value="Genomic_DNA"/>
</dbReference>
<reference evidence="2 3" key="1">
    <citation type="submission" date="2024-03" db="EMBL/GenBank/DDBJ databases">
        <authorList>
            <person name="Jo J.-H."/>
        </authorList>
    </citation>
    <scope>NUCLEOTIDE SEQUENCE [LARGE SCALE GENOMIC DNA]</scope>
    <source>
        <strain evidence="2 3">AS3R-12</strain>
    </source>
</reference>
<protein>
    <submittedName>
        <fullName evidence="2">META domain-containing protein</fullName>
    </submittedName>
</protein>
<evidence type="ECO:0000259" key="1">
    <source>
        <dbReference type="Pfam" id="PF03724"/>
    </source>
</evidence>
<keyword evidence="3" id="KW-1185">Reference proteome</keyword>
<proteinExistence type="predicted"/>
<dbReference type="PROSITE" id="PS51257">
    <property type="entry name" value="PROKAR_LIPOPROTEIN"/>
    <property type="match status" value="1"/>
</dbReference>
<dbReference type="PANTHER" id="PTHR35535">
    <property type="entry name" value="HEAT SHOCK PROTEIN HSLJ"/>
    <property type="match status" value="1"/>
</dbReference>
<evidence type="ECO:0000313" key="3">
    <source>
        <dbReference type="Proteomes" id="UP001379235"/>
    </source>
</evidence>
<sequence length="130" mass="13447">MNKLALLAALPFVVGCGTPPPTSLSRLSGTTWQFNAIDGAAPVGKETSLRFDKGRIGANVGCNGMGADAKLIGGRIVAGPVISTQMYCEGVMEQERAVGALLGAKPTMTVRETSMTLRGGGHSARLSRKD</sequence>
<organism evidence="2 3">
    <name type="scientific">Novosphingobium aquae</name>
    <dbReference type="NCBI Taxonomy" id="3133435"/>
    <lineage>
        <taxon>Bacteria</taxon>
        <taxon>Pseudomonadati</taxon>
        <taxon>Pseudomonadota</taxon>
        <taxon>Alphaproteobacteria</taxon>
        <taxon>Sphingomonadales</taxon>
        <taxon>Sphingomonadaceae</taxon>
        <taxon>Novosphingobium</taxon>
    </lineage>
</organism>